<evidence type="ECO:0000313" key="2">
    <source>
        <dbReference type="EMBL" id="MDC7717604.1"/>
    </source>
</evidence>
<accession>A0ABT5J179</accession>
<sequence>MKPVHLLYFVVAASTILLAWVLLGSKLDDPHVCPPERRVGDFCKTTLPGGVIWLRQIPGVGVDQ</sequence>
<name>A0ABT5J179_9NEIS</name>
<comment type="caution">
    <text evidence="2">The sequence shown here is derived from an EMBL/GenBank/DDBJ whole genome shotgun (WGS) entry which is preliminary data.</text>
</comment>
<keyword evidence="1" id="KW-0472">Membrane</keyword>
<feature type="transmembrane region" description="Helical" evidence="1">
    <location>
        <begin position="6"/>
        <end position="23"/>
    </location>
</feature>
<organism evidence="2 3">
    <name type="scientific">Vogesella aquatica</name>
    <dbReference type="NCBI Taxonomy" id="2984206"/>
    <lineage>
        <taxon>Bacteria</taxon>
        <taxon>Pseudomonadati</taxon>
        <taxon>Pseudomonadota</taxon>
        <taxon>Betaproteobacteria</taxon>
        <taxon>Neisseriales</taxon>
        <taxon>Chromobacteriaceae</taxon>
        <taxon>Vogesella</taxon>
    </lineage>
</organism>
<keyword evidence="3" id="KW-1185">Reference proteome</keyword>
<reference evidence="2 3" key="1">
    <citation type="submission" date="2023-01" db="EMBL/GenBank/DDBJ databases">
        <title>Novel species of the genus Vogesella isolated from rivers.</title>
        <authorList>
            <person name="Lu H."/>
        </authorList>
    </citation>
    <scope>NUCLEOTIDE SEQUENCE [LARGE SCALE GENOMIC DNA]</scope>
    <source>
        <strain evidence="2 3">DC21W</strain>
    </source>
</reference>
<gene>
    <name evidence="2" type="ORF">PQU95_10315</name>
</gene>
<evidence type="ECO:0000256" key="1">
    <source>
        <dbReference type="SAM" id="Phobius"/>
    </source>
</evidence>
<keyword evidence="1" id="KW-1133">Transmembrane helix</keyword>
<keyword evidence="1" id="KW-0812">Transmembrane</keyword>
<protein>
    <submittedName>
        <fullName evidence="2">Uncharacterized protein</fullName>
    </submittedName>
</protein>
<dbReference type="Proteomes" id="UP001219956">
    <property type="component" value="Unassembled WGS sequence"/>
</dbReference>
<evidence type="ECO:0000313" key="3">
    <source>
        <dbReference type="Proteomes" id="UP001219956"/>
    </source>
</evidence>
<dbReference type="EMBL" id="JAQQLF010000011">
    <property type="protein sequence ID" value="MDC7717604.1"/>
    <property type="molecule type" value="Genomic_DNA"/>
</dbReference>
<proteinExistence type="predicted"/>
<dbReference type="RefSeq" id="WP_272751920.1">
    <property type="nucleotide sequence ID" value="NZ_JAQQLF010000011.1"/>
</dbReference>